<keyword evidence="4" id="KW-1185">Reference proteome</keyword>
<protein>
    <submittedName>
        <fullName evidence="3">Uncharacterized protein</fullName>
    </submittedName>
</protein>
<evidence type="ECO:0000313" key="3">
    <source>
        <dbReference type="EMBL" id="KAK3918665.1"/>
    </source>
</evidence>
<feature type="compositionally biased region" description="Polar residues" evidence="2">
    <location>
        <begin position="107"/>
        <end position="124"/>
    </location>
</feature>
<comment type="caution">
    <text evidence="3">The sequence shown here is derived from an EMBL/GenBank/DDBJ whole genome shotgun (WGS) entry which is preliminary data.</text>
</comment>
<reference evidence="3" key="1">
    <citation type="submission" date="2021-07" db="EMBL/GenBank/DDBJ databases">
        <authorList>
            <person name="Catto M.A."/>
            <person name="Jacobson A."/>
            <person name="Kennedy G."/>
            <person name="Labadie P."/>
            <person name="Hunt B.G."/>
            <person name="Srinivasan R."/>
        </authorList>
    </citation>
    <scope>NUCLEOTIDE SEQUENCE</scope>
    <source>
        <strain evidence="3">PL_HMW_Pooled</strain>
        <tissue evidence="3">Head</tissue>
    </source>
</reference>
<feature type="compositionally biased region" description="Acidic residues" evidence="2">
    <location>
        <begin position="59"/>
        <end position="70"/>
    </location>
</feature>
<feature type="region of interest" description="Disordered" evidence="2">
    <location>
        <begin position="1"/>
        <end position="164"/>
    </location>
</feature>
<organism evidence="3 4">
    <name type="scientific">Frankliniella fusca</name>
    <dbReference type="NCBI Taxonomy" id="407009"/>
    <lineage>
        <taxon>Eukaryota</taxon>
        <taxon>Metazoa</taxon>
        <taxon>Ecdysozoa</taxon>
        <taxon>Arthropoda</taxon>
        <taxon>Hexapoda</taxon>
        <taxon>Insecta</taxon>
        <taxon>Pterygota</taxon>
        <taxon>Neoptera</taxon>
        <taxon>Paraneoptera</taxon>
        <taxon>Thysanoptera</taxon>
        <taxon>Terebrantia</taxon>
        <taxon>Thripoidea</taxon>
        <taxon>Thripidae</taxon>
        <taxon>Frankliniella</taxon>
    </lineage>
</organism>
<feature type="compositionally biased region" description="Basic and acidic residues" evidence="2">
    <location>
        <begin position="94"/>
        <end position="106"/>
    </location>
</feature>
<feature type="compositionally biased region" description="Basic residues" evidence="2">
    <location>
        <begin position="21"/>
        <end position="31"/>
    </location>
</feature>
<feature type="coiled-coil region" evidence="1">
    <location>
        <begin position="171"/>
        <end position="205"/>
    </location>
</feature>
<evidence type="ECO:0000313" key="4">
    <source>
        <dbReference type="Proteomes" id="UP001219518"/>
    </source>
</evidence>
<dbReference type="AlphaFoldDB" id="A0AAE1LGM5"/>
<reference evidence="3" key="2">
    <citation type="journal article" date="2023" name="BMC Genomics">
        <title>Pest status, molecular evolution, and epigenetic factors derived from the genome assembly of Frankliniella fusca, a thysanopteran phytovirus vector.</title>
        <authorList>
            <person name="Catto M.A."/>
            <person name="Labadie P.E."/>
            <person name="Jacobson A.L."/>
            <person name="Kennedy G.G."/>
            <person name="Srinivasan R."/>
            <person name="Hunt B.G."/>
        </authorList>
    </citation>
    <scope>NUCLEOTIDE SEQUENCE</scope>
    <source>
        <strain evidence="3">PL_HMW_Pooled</strain>
    </source>
</reference>
<sequence>MADVKEFDMVESSESSENGVKKKSRRKKRRTKAENEEEAQGSSESPERKGASSAPLTSESEDGAQGEGEDSFGRLDSNFEFEEKTLGADAQYEVENKEVPKKKDGVTDTSPPQVSNDSLSAINHDNTEGSSDESHEKDSERDGNDIRKSFKTVNLNNDSSKDGKAEECASCKLLQQDLDLANKRLKEAYDKVQKQAAEIQKFNQREKEGDSFLEKMKSTGAICL</sequence>
<name>A0AAE1LGM5_9NEOP</name>
<proteinExistence type="predicted"/>
<keyword evidence="1" id="KW-0175">Coiled coil</keyword>
<gene>
    <name evidence="3" type="ORF">KUF71_007912</name>
</gene>
<feature type="compositionally biased region" description="Basic and acidic residues" evidence="2">
    <location>
        <begin position="132"/>
        <end position="148"/>
    </location>
</feature>
<dbReference type="Proteomes" id="UP001219518">
    <property type="component" value="Unassembled WGS sequence"/>
</dbReference>
<evidence type="ECO:0000256" key="2">
    <source>
        <dbReference type="SAM" id="MobiDB-lite"/>
    </source>
</evidence>
<dbReference type="EMBL" id="JAHWGI010000960">
    <property type="protein sequence ID" value="KAK3918665.1"/>
    <property type="molecule type" value="Genomic_DNA"/>
</dbReference>
<accession>A0AAE1LGM5</accession>
<evidence type="ECO:0000256" key="1">
    <source>
        <dbReference type="SAM" id="Coils"/>
    </source>
</evidence>